<name>A0A8G2CAA6_9BACT</name>
<dbReference type="SUPFAM" id="SSF50475">
    <property type="entry name" value="FMN-binding split barrel"/>
    <property type="match status" value="1"/>
</dbReference>
<dbReference type="PANTHER" id="PTHR34071:SF2">
    <property type="entry name" value="FLAVIN-NUCLEOTIDE-BINDING PROTEIN"/>
    <property type="match status" value="1"/>
</dbReference>
<dbReference type="Gene3D" id="2.30.110.10">
    <property type="entry name" value="Electron Transport, Fmn-binding Protein, Chain A"/>
    <property type="match status" value="1"/>
</dbReference>
<reference evidence="1 2" key="1">
    <citation type="submission" date="2016-11" db="EMBL/GenBank/DDBJ databases">
        <authorList>
            <person name="Varghese N."/>
            <person name="Submissions S."/>
        </authorList>
    </citation>
    <scope>NUCLEOTIDE SEQUENCE [LARGE SCALE GENOMIC DNA]</scope>
    <source>
        <strain evidence="1 2">DSM 17919</strain>
    </source>
</reference>
<evidence type="ECO:0000313" key="2">
    <source>
        <dbReference type="Proteomes" id="UP000184001"/>
    </source>
</evidence>
<dbReference type="InterPro" id="IPR024747">
    <property type="entry name" value="Pyridox_Oxase-rel"/>
</dbReference>
<gene>
    <name evidence="1" type="ORF">SAMN05660830_02066</name>
</gene>
<evidence type="ECO:0008006" key="3">
    <source>
        <dbReference type="Google" id="ProtNLM"/>
    </source>
</evidence>
<dbReference type="InterPro" id="IPR012349">
    <property type="entry name" value="Split_barrel_FMN-bd"/>
</dbReference>
<dbReference type="PANTHER" id="PTHR34071">
    <property type="entry name" value="5-NITROIMIDAZOLE ANTIBIOTICS RESISTANCE PROTEIN, NIMA-FAMILY-RELATED PROTEIN-RELATED"/>
    <property type="match status" value="1"/>
</dbReference>
<organism evidence="1 2">
    <name type="scientific">Halodesulfovibrio aestuarii</name>
    <dbReference type="NCBI Taxonomy" id="126333"/>
    <lineage>
        <taxon>Bacteria</taxon>
        <taxon>Pseudomonadati</taxon>
        <taxon>Thermodesulfobacteriota</taxon>
        <taxon>Desulfovibrionia</taxon>
        <taxon>Desulfovibrionales</taxon>
        <taxon>Desulfovibrionaceae</taxon>
        <taxon>Halodesulfovibrio</taxon>
    </lineage>
</organism>
<dbReference type="RefSeq" id="WP_020000132.1">
    <property type="nucleotide sequence ID" value="NZ_CP192217.1"/>
</dbReference>
<protein>
    <recommendedName>
        <fullName evidence="3">Pyridoxamine 5'-phosphate oxidase family protein</fullName>
    </recommendedName>
</protein>
<evidence type="ECO:0000313" key="1">
    <source>
        <dbReference type="EMBL" id="SHJ28350.1"/>
    </source>
</evidence>
<dbReference type="AlphaFoldDB" id="A0A8G2CAA6"/>
<dbReference type="Pfam" id="PF12900">
    <property type="entry name" value="Pyridox_ox_2"/>
    <property type="match status" value="1"/>
</dbReference>
<proteinExistence type="predicted"/>
<accession>A0A8G2CAA6</accession>
<sequence>MRRKDKDVTGEELVDEVLDAVAVCRLGMCVDNKPYVVPLNFVHQGTTLFIHCAKSGRKIDVLNSNPNVFIEVTREGAFVPSSTTENICNSGYTFQCLMANGIVEFVQDVEEKKRVLDAVCAKYYGKAGTMPASEVRRTCILKIELTDISVKQAGDWS</sequence>
<dbReference type="EMBL" id="FQZR01000004">
    <property type="protein sequence ID" value="SHJ28350.1"/>
    <property type="molecule type" value="Genomic_DNA"/>
</dbReference>
<comment type="caution">
    <text evidence="1">The sequence shown here is derived from an EMBL/GenBank/DDBJ whole genome shotgun (WGS) entry which is preliminary data.</text>
</comment>
<dbReference type="Proteomes" id="UP000184001">
    <property type="component" value="Unassembled WGS sequence"/>
</dbReference>